<dbReference type="InterPro" id="IPR012675">
    <property type="entry name" value="Beta-grasp_dom_sf"/>
</dbReference>
<protein>
    <submittedName>
        <fullName evidence="11">Phenylacetate-CoA oxygenase/reductase subunit PaaK</fullName>
    </submittedName>
</protein>
<dbReference type="PANTHER" id="PTHR47354">
    <property type="entry name" value="NADH OXIDOREDUCTASE HCR"/>
    <property type="match status" value="1"/>
</dbReference>
<dbReference type="InterPro" id="IPR008333">
    <property type="entry name" value="Cbr1-like_FAD-bd_dom"/>
</dbReference>
<dbReference type="PRINTS" id="PR00410">
    <property type="entry name" value="PHEHYDRXLASE"/>
</dbReference>
<evidence type="ECO:0000256" key="3">
    <source>
        <dbReference type="ARBA" id="ARBA00022714"/>
    </source>
</evidence>
<dbReference type="SUPFAM" id="SSF52343">
    <property type="entry name" value="Ferredoxin reductase-like, C-terminal NADP-linked domain"/>
    <property type="match status" value="1"/>
</dbReference>
<keyword evidence="3" id="KW-0001">2Fe-2S</keyword>
<dbReference type="InterPro" id="IPR001433">
    <property type="entry name" value="OxRdtase_FAD/NAD-bd"/>
</dbReference>
<evidence type="ECO:0000256" key="5">
    <source>
        <dbReference type="ARBA" id="ARBA00022827"/>
    </source>
</evidence>
<keyword evidence="2" id="KW-0285">Flavoprotein</keyword>
<keyword evidence="5" id="KW-0274">FAD</keyword>
<evidence type="ECO:0000256" key="4">
    <source>
        <dbReference type="ARBA" id="ARBA00022723"/>
    </source>
</evidence>
<keyword evidence="6" id="KW-0560">Oxidoreductase</keyword>
<keyword evidence="7" id="KW-0408">Iron</keyword>
<dbReference type="InterPro" id="IPR001041">
    <property type="entry name" value="2Fe-2S_ferredoxin-type"/>
</dbReference>
<dbReference type="PANTHER" id="PTHR47354:SF8">
    <property type="entry name" value="1,2-PHENYLACETYL-COA EPOXIDASE, SUBUNIT E"/>
    <property type="match status" value="1"/>
</dbReference>
<organism evidence="11 12">
    <name type="scientific">Inhella crocodyli</name>
    <dbReference type="NCBI Taxonomy" id="2499851"/>
    <lineage>
        <taxon>Bacteria</taxon>
        <taxon>Pseudomonadati</taxon>
        <taxon>Pseudomonadota</taxon>
        <taxon>Betaproteobacteria</taxon>
        <taxon>Burkholderiales</taxon>
        <taxon>Sphaerotilaceae</taxon>
        <taxon>Inhella</taxon>
    </lineage>
</organism>
<dbReference type="Pfam" id="PF00970">
    <property type="entry name" value="FAD_binding_6"/>
    <property type="match status" value="1"/>
</dbReference>
<dbReference type="SUPFAM" id="SSF54292">
    <property type="entry name" value="2Fe-2S ferredoxin-like"/>
    <property type="match status" value="1"/>
</dbReference>
<keyword evidence="12" id="KW-1185">Reference proteome</keyword>
<evidence type="ECO:0000259" key="10">
    <source>
        <dbReference type="PROSITE" id="PS51384"/>
    </source>
</evidence>
<dbReference type="InterPro" id="IPR006058">
    <property type="entry name" value="2Fe2S_fd_BS"/>
</dbReference>
<sequence length="359" mass="39206">MSLHFHALTVAAVERDTDDAVVVRFDVPAALRDTFAFEAGQYLTLRAVVKGDDLRRSYSICAGADEGVLRVGVRRVKGGVFSGWVHEHLKAGDTIEVFPPQGRFVLPPATGEGRHVVGIAGGSGITPILSIVKTVLAREPQSRFTLLYANRRVASTMFKDELEDLKNQHMGRFVLHPVFSQEAVDSPLHSGRLDAGKLALYASTVLPVKGIDQAFVCGPHEFNDGAESALRALGLKPERLHIERFGTPEMARGEAPPHHTEVDDAPEARVTIVRDGLTRTIEVMSSEHTLLDAANHAGLDLPYSCKSGVCSTCRCKVLEGRVRMDRNFALEKHEIEAGFVLSCQAHALTPEVTLSFDER</sequence>
<dbReference type="AlphaFoldDB" id="A0A3S2UEQ9"/>
<dbReference type="InterPro" id="IPR017927">
    <property type="entry name" value="FAD-bd_FR_type"/>
</dbReference>
<comment type="cofactor">
    <cofactor evidence="1">
        <name>FAD</name>
        <dbReference type="ChEBI" id="CHEBI:57692"/>
    </cofactor>
</comment>
<dbReference type="InterPro" id="IPR050415">
    <property type="entry name" value="MRET"/>
</dbReference>
<comment type="caution">
    <text evidence="11">The sequence shown here is derived from an EMBL/GenBank/DDBJ whole genome shotgun (WGS) entry which is preliminary data.</text>
</comment>
<evidence type="ECO:0000313" key="12">
    <source>
        <dbReference type="Proteomes" id="UP000288587"/>
    </source>
</evidence>
<gene>
    <name evidence="11" type="primary">paaK</name>
    <name evidence="11" type="ORF">EOD73_14690</name>
</gene>
<dbReference type="PROSITE" id="PS51384">
    <property type="entry name" value="FAD_FR"/>
    <property type="match status" value="1"/>
</dbReference>
<evidence type="ECO:0000256" key="2">
    <source>
        <dbReference type="ARBA" id="ARBA00022630"/>
    </source>
</evidence>
<dbReference type="PROSITE" id="PS51085">
    <property type="entry name" value="2FE2S_FER_2"/>
    <property type="match status" value="1"/>
</dbReference>
<feature type="domain" description="2Fe-2S ferredoxin-type" evidence="9">
    <location>
        <begin position="268"/>
        <end position="359"/>
    </location>
</feature>
<dbReference type="CDD" id="cd00207">
    <property type="entry name" value="fer2"/>
    <property type="match status" value="1"/>
</dbReference>
<dbReference type="CDD" id="cd06214">
    <property type="entry name" value="PA_degradation_oxidoreductase_like"/>
    <property type="match status" value="1"/>
</dbReference>
<dbReference type="GO" id="GO:0010124">
    <property type="term" value="P:phenylacetate catabolic process"/>
    <property type="evidence" value="ECO:0007669"/>
    <property type="project" value="InterPro"/>
</dbReference>
<evidence type="ECO:0000256" key="8">
    <source>
        <dbReference type="ARBA" id="ARBA00023014"/>
    </source>
</evidence>
<dbReference type="InterPro" id="IPR017938">
    <property type="entry name" value="Riboflavin_synthase-like_b-brl"/>
</dbReference>
<dbReference type="Gene3D" id="3.10.20.30">
    <property type="match status" value="1"/>
</dbReference>
<dbReference type="EMBL" id="SACM01000004">
    <property type="protein sequence ID" value="RVT83809.1"/>
    <property type="molecule type" value="Genomic_DNA"/>
</dbReference>
<evidence type="ECO:0000313" key="11">
    <source>
        <dbReference type="EMBL" id="RVT83809.1"/>
    </source>
</evidence>
<dbReference type="PROSITE" id="PS00197">
    <property type="entry name" value="2FE2S_FER_1"/>
    <property type="match status" value="1"/>
</dbReference>
<evidence type="ECO:0000256" key="1">
    <source>
        <dbReference type="ARBA" id="ARBA00001974"/>
    </source>
</evidence>
<accession>A0A3S2UEQ9</accession>
<name>A0A3S2UEQ9_9BURK</name>
<dbReference type="NCBIfam" id="TIGR02160">
    <property type="entry name" value="PA_CoA_Oxy5"/>
    <property type="match status" value="1"/>
</dbReference>
<dbReference type="InterPro" id="IPR036010">
    <property type="entry name" value="2Fe-2S_ferredoxin-like_sf"/>
</dbReference>
<dbReference type="Pfam" id="PF00175">
    <property type="entry name" value="NAD_binding_1"/>
    <property type="match status" value="1"/>
</dbReference>
<dbReference type="InterPro" id="IPR011884">
    <property type="entry name" value="PaaE"/>
</dbReference>
<dbReference type="InterPro" id="IPR039261">
    <property type="entry name" value="FNR_nucleotide-bd"/>
</dbReference>
<dbReference type="RefSeq" id="WP_127683773.1">
    <property type="nucleotide sequence ID" value="NZ_SACM01000004.1"/>
</dbReference>
<evidence type="ECO:0000256" key="7">
    <source>
        <dbReference type="ARBA" id="ARBA00023004"/>
    </source>
</evidence>
<keyword evidence="4" id="KW-0479">Metal-binding</keyword>
<dbReference type="OrthoDB" id="9796486at2"/>
<dbReference type="GO" id="GO:0051537">
    <property type="term" value="F:2 iron, 2 sulfur cluster binding"/>
    <property type="evidence" value="ECO:0007669"/>
    <property type="project" value="UniProtKB-KW"/>
</dbReference>
<proteinExistence type="predicted"/>
<dbReference type="Gene3D" id="2.40.30.10">
    <property type="entry name" value="Translation factors"/>
    <property type="match status" value="1"/>
</dbReference>
<dbReference type="GO" id="GO:0016491">
    <property type="term" value="F:oxidoreductase activity"/>
    <property type="evidence" value="ECO:0007669"/>
    <property type="project" value="UniProtKB-KW"/>
</dbReference>
<evidence type="ECO:0000256" key="6">
    <source>
        <dbReference type="ARBA" id="ARBA00023002"/>
    </source>
</evidence>
<feature type="domain" description="FAD-binding FR-type" evidence="10">
    <location>
        <begin position="3"/>
        <end position="107"/>
    </location>
</feature>
<dbReference type="Proteomes" id="UP000288587">
    <property type="component" value="Unassembled WGS sequence"/>
</dbReference>
<dbReference type="Gene3D" id="3.40.50.80">
    <property type="entry name" value="Nucleotide-binding domain of ferredoxin-NADP reductase (FNR) module"/>
    <property type="match status" value="1"/>
</dbReference>
<dbReference type="SUPFAM" id="SSF63380">
    <property type="entry name" value="Riboflavin synthase domain-like"/>
    <property type="match status" value="1"/>
</dbReference>
<dbReference type="GO" id="GO:0046872">
    <property type="term" value="F:metal ion binding"/>
    <property type="evidence" value="ECO:0007669"/>
    <property type="project" value="UniProtKB-KW"/>
</dbReference>
<keyword evidence="8" id="KW-0411">Iron-sulfur</keyword>
<dbReference type="Pfam" id="PF00111">
    <property type="entry name" value="Fer2"/>
    <property type="match status" value="1"/>
</dbReference>
<evidence type="ECO:0000259" key="9">
    <source>
        <dbReference type="PROSITE" id="PS51085"/>
    </source>
</evidence>
<dbReference type="GO" id="GO:0050660">
    <property type="term" value="F:flavin adenine dinucleotide binding"/>
    <property type="evidence" value="ECO:0007669"/>
    <property type="project" value="TreeGrafter"/>
</dbReference>
<reference evidence="11 12" key="1">
    <citation type="submission" date="2019-01" db="EMBL/GenBank/DDBJ databases">
        <authorList>
            <person name="Chen W.-M."/>
        </authorList>
    </citation>
    <scope>NUCLEOTIDE SEQUENCE [LARGE SCALE GENOMIC DNA]</scope>
    <source>
        <strain evidence="11 12">CCP-18</strain>
    </source>
</reference>